<evidence type="ECO:0000313" key="5">
    <source>
        <dbReference type="Proteomes" id="UP000199134"/>
    </source>
</evidence>
<dbReference type="EMBL" id="FNCQ01000024">
    <property type="protein sequence ID" value="SDH37060.1"/>
    <property type="molecule type" value="Genomic_DNA"/>
</dbReference>
<evidence type="ECO:0000313" key="4">
    <source>
        <dbReference type="Proteomes" id="UP000198779"/>
    </source>
</evidence>
<reference evidence="2 5" key="2">
    <citation type="submission" date="2016-10" db="EMBL/GenBank/DDBJ databases">
        <authorList>
            <person name="de Groot N.N."/>
        </authorList>
    </citation>
    <scope>NUCLEOTIDE SEQUENCE [LARGE SCALE GENOMIC DNA]</scope>
    <source>
        <strain evidence="5">BP1-145</strain>
        <strain evidence="2">BP1-148</strain>
    </source>
</reference>
<dbReference type="OrthoDB" id="148766at2"/>
<dbReference type="InterPro" id="IPR018966">
    <property type="entry name" value="VTC_domain"/>
</dbReference>
<organism evidence="3 5">
    <name type="scientific">Prevotella communis</name>
    <dbReference type="NCBI Taxonomy" id="2913614"/>
    <lineage>
        <taxon>Bacteria</taxon>
        <taxon>Pseudomonadati</taxon>
        <taxon>Bacteroidota</taxon>
        <taxon>Bacteroidia</taxon>
        <taxon>Bacteroidales</taxon>
        <taxon>Prevotellaceae</taxon>
        <taxon>Prevotella</taxon>
    </lineage>
</organism>
<dbReference type="Proteomes" id="UP000199134">
    <property type="component" value="Unassembled WGS sequence"/>
</dbReference>
<keyword evidence="4" id="KW-1185">Reference proteome</keyword>
<dbReference type="CDD" id="cd07750">
    <property type="entry name" value="PolyPPase_VTC_like"/>
    <property type="match status" value="1"/>
</dbReference>
<proteinExistence type="predicted"/>
<gene>
    <name evidence="3" type="ORF">SAMN04487900_12624</name>
    <name evidence="2" type="ORF">SAMN04487901_12422</name>
</gene>
<dbReference type="GO" id="GO:0006799">
    <property type="term" value="P:polyphosphate biosynthetic process"/>
    <property type="evidence" value="ECO:0007669"/>
    <property type="project" value="UniProtKB-ARBA"/>
</dbReference>
<evidence type="ECO:0000259" key="1">
    <source>
        <dbReference type="Pfam" id="PF09359"/>
    </source>
</evidence>
<dbReference type="InterPro" id="IPR042267">
    <property type="entry name" value="VTC_sf"/>
</dbReference>
<dbReference type="AlphaFoldDB" id="A0A1H0KJ51"/>
<reference evidence="3 4" key="1">
    <citation type="submission" date="2016-10" db="EMBL/GenBank/DDBJ databases">
        <authorList>
            <person name="Varghese N."/>
            <person name="Submissions S."/>
        </authorList>
    </citation>
    <scope>NUCLEOTIDE SEQUENCE</scope>
    <source>
        <strain evidence="3">BP1-145</strain>
        <strain evidence="4">BP1-148</strain>
    </source>
</reference>
<accession>A0A1H0KJ51</accession>
<dbReference type="Pfam" id="PF09359">
    <property type="entry name" value="VTC"/>
    <property type="match status" value="1"/>
</dbReference>
<dbReference type="Proteomes" id="UP000198779">
    <property type="component" value="Unassembled WGS sequence"/>
</dbReference>
<evidence type="ECO:0000313" key="3">
    <source>
        <dbReference type="EMBL" id="SDO55969.1"/>
    </source>
</evidence>
<name>A0A1H0KJ51_9BACT</name>
<dbReference type="RefSeq" id="WP_091819196.1">
    <property type="nucleotide sequence ID" value="NZ_FNCQ01000024.1"/>
</dbReference>
<dbReference type="STRING" id="645274.SAMN04487901_12422"/>
<protein>
    <submittedName>
        <fullName evidence="3">VTC domain-containing protein</fullName>
    </submittedName>
</protein>
<feature type="domain" description="VTC" evidence="1">
    <location>
        <begin position="23"/>
        <end position="224"/>
    </location>
</feature>
<dbReference type="EMBL" id="FNIW01000026">
    <property type="protein sequence ID" value="SDO55969.1"/>
    <property type="molecule type" value="Genomic_DNA"/>
</dbReference>
<evidence type="ECO:0000313" key="2">
    <source>
        <dbReference type="EMBL" id="SDH37060.1"/>
    </source>
</evidence>
<dbReference type="Gene3D" id="3.20.100.30">
    <property type="entry name" value="VTC, catalytic tunnel domain"/>
    <property type="match status" value="1"/>
</dbReference>
<sequence length="248" mass="29349">MEELLFSFAPITLDEMSGVKLMNRTDTKFVTSMPMLIRLLEMAQGDYYAQEIDGERNMLYDTTYFDTRDYDMYKEHQHGHANRQKIRFRTYVSSHLQFMEVKTKNNHGRTKKKRIEVEDMNLDDQQKREFLAKTLRFDADTLIPHMHNYFRRITLVNKAKTERLTIDTALQFNNVQTHTNKDMGPLVIIELKRDGMVSSPVLEMLRTLHIHPHGFSKYCMGAAMTNSHLPINRFKQKLRDVELILNKE</sequence>
<accession>A0A1G8BWG4</accession>